<organism evidence="1 2">
    <name type="scientific">Muntiacus muntjak</name>
    <name type="common">Barking deer</name>
    <name type="synonym">Indian muntjac</name>
    <dbReference type="NCBI Taxonomy" id="9888"/>
    <lineage>
        <taxon>Eukaryota</taxon>
        <taxon>Metazoa</taxon>
        <taxon>Chordata</taxon>
        <taxon>Craniata</taxon>
        <taxon>Vertebrata</taxon>
        <taxon>Euteleostomi</taxon>
        <taxon>Mammalia</taxon>
        <taxon>Eutheria</taxon>
        <taxon>Laurasiatheria</taxon>
        <taxon>Artiodactyla</taxon>
        <taxon>Ruminantia</taxon>
        <taxon>Pecora</taxon>
        <taxon>Cervidae</taxon>
        <taxon>Muntiacinae</taxon>
        <taxon>Muntiacus</taxon>
    </lineage>
</organism>
<evidence type="ECO:0000313" key="2">
    <source>
        <dbReference type="Proteomes" id="UP000326458"/>
    </source>
</evidence>
<proteinExistence type="predicted"/>
<gene>
    <name evidence="1" type="ORF">FD754_017040</name>
</gene>
<dbReference type="Proteomes" id="UP000326458">
    <property type="component" value="Unassembled WGS sequence"/>
</dbReference>
<dbReference type="EMBL" id="VCEA01000002">
    <property type="protein sequence ID" value="KAB0352183.1"/>
    <property type="molecule type" value="Genomic_DNA"/>
</dbReference>
<evidence type="ECO:0000313" key="1">
    <source>
        <dbReference type="EMBL" id="KAB0352183.1"/>
    </source>
</evidence>
<name>A0A5N3VSR2_MUNMU</name>
<reference evidence="1 2" key="1">
    <citation type="submission" date="2019-06" db="EMBL/GenBank/DDBJ databases">
        <title>Discovery of a novel chromosome fission-fusion reversal in muntjac.</title>
        <authorList>
            <person name="Mudd A.B."/>
            <person name="Bredeson J.V."/>
            <person name="Baum R."/>
            <person name="Hockemeyer D."/>
            <person name="Rokhsar D.S."/>
        </authorList>
    </citation>
    <scope>NUCLEOTIDE SEQUENCE [LARGE SCALE GENOMIC DNA]</scope>
    <source>
        <strain evidence="1">UTSW_UCB_Mm</strain>
        <tissue evidence="1">Fibroblast cell line</tissue>
    </source>
</reference>
<keyword evidence="2" id="KW-1185">Reference proteome</keyword>
<dbReference type="AlphaFoldDB" id="A0A5N3VSR2"/>
<sequence>MQQELILLQFWRSESQNQGVGRVKLSLKSLGKDLSLPFLASGGSRHPLARDCITSLSASLAPRPSLLPVFVSLCVSHIRALVLGFGAHLDSPG</sequence>
<comment type="caution">
    <text evidence="1">The sequence shown here is derived from an EMBL/GenBank/DDBJ whole genome shotgun (WGS) entry which is preliminary data.</text>
</comment>
<accession>A0A5N3VSR2</accession>
<protein>
    <submittedName>
        <fullName evidence="1">Uncharacterized protein</fullName>
    </submittedName>
</protein>